<dbReference type="SUPFAM" id="SSF54534">
    <property type="entry name" value="FKBP-like"/>
    <property type="match status" value="1"/>
</dbReference>
<evidence type="ECO:0000256" key="10">
    <source>
        <dbReference type="RuleBase" id="RU003915"/>
    </source>
</evidence>
<keyword evidence="13" id="KW-1185">Reference proteome</keyword>
<evidence type="ECO:0000256" key="3">
    <source>
        <dbReference type="ARBA" id="ARBA00006577"/>
    </source>
</evidence>
<dbReference type="GO" id="GO:0042026">
    <property type="term" value="P:protein refolding"/>
    <property type="evidence" value="ECO:0007669"/>
    <property type="project" value="UniProtKB-ARBA"/>
</dbReference>
<keyword evidence="6" id="KW-0143">Chaperone</keyword>
<dbReference type="GO" id="GO:0005737">
    <property type="term" value="C:cytoplasm"/>
    <property type="evidence" value="ECO:0007669"/>
    <property type="project" value="UniProtKB-SubCell"/>
</dbReference>
<name>A0A1I1GVC1_9BACT</name>
<evidence type="ECO:0000256" key="7">
    <source>
        <dbReference type="ARBA" id="ARBA00023235"/>
    </source>
</evidence>
<evidence type="ECO:0000256" key="1">
    <source>
        <dbReference type="ARBA" id="ARBA00000971"/>
    </source>
</evidence>
<evidence type="ECO:0000313" key="12">
    <source>
        <dbReference type="EMBL" id="SFC15232.1"/>
    </source>
</evidence>
<dbReference type="Proteomes" id="UP000199514">
    <property type="component" value="Unassembled WGS sequence"/>
</dbReference>
<reference evidence="12 13" key="1">
    <citation type="submission" date="2016-10" db="EMBL/GenBank/DDBJ databases">
        <authorList>
            <person name="de Groot N.N."/>
        </authorList>
    </citation>
    <scope>NUCLEOTIDE SEQUENCE [LARGE SCALE GENOMIC DNA]</scope>
    <source>
        <strain evidence="12 13">DSM 6793</strain>
    </source>
</reference>
<keyword evidence="4" id="KW-0963">Cytoplasm</keyword>
<comment type="similarity">
    <text evidence="3 10">Belongs to the FKBP-type PPIase family.</text>
</comment>
<dbReference type="EC" id="5.2.1.8" evidence="10"/>
<organism evidence="12 13">
    <name type="scientific">Flexibacter flexilis DSM 6793</name>
    <dbReference type="NCBI Taxonomy" id="927664"/>
    <lineage>
        <taxon>Bacteria</taxon>
        <taxon>Pseudomonadati</taxon>
        <taxon>Bacteroidota</taxon>
        <taxon>Cytophagia</taxon>
        <taxon>Cytophagales</taxon>
        <taxon>Flexibacteraceae</taxon>
        <taxon>Flexibacter</taxon>
    </lineage>
</organism>
<dbReference type="Gene3D" id="3.10.50.40">
    <property type="match status" value="1"/>
</dbReference>
<comment type="function">
    <text evidence="8">Also involved in hydrogenase metallocenter assembly, probably by participating in the nickel insertion step. This function in hydrogenase biosynthesis requires chaperone activity and the presence of the metal-binding domain, but not PPIase activity.</text>
</comment>
<comment type="subcellular location">
    <subcellularLocation>
        <location evidence="2">Cytoplasm</location>
    </subcellularLocation>
</comment>
<dbReference type="EMBL" id="FOLE01000003">
    <property type="protein sequence ID" value="SFC15232.1"/>
    <property type="molecule type" value="Genomic_DNA"/>
</dbReference>
<dbReference type="OrthoDB" id="9808891at2"/>
<dbReference type="Pfam" id="PF00254">
    <property type="entry name" value="FKBP_C"/>
    <property type="match status" value="1"/>
</dbReference>
<evidence type="ECO:0000313" key="13">
    <source>
        <dbReference type="Proteomes" id="UP000199514"/>
    </source>
</evidence>
<dbReference type="RefSeq" id="WP_091509803.1">
    <property type="nucleotide sequence ID" value="NZ_FOLE01000003.1"/>
</dbReference>
<dbReference type="STRING" id="927664.SAMN05421780_10395"/>
<accession>A0A1I1GVC1</accession>
<dbReference type="InterPro" id="IPR001179">
    <property type="entry name" value="PPIase_FKBP_dom"/>
</dbReference>
<dbReference type="GO" id="GO:0003755">
    <property type="term" value="F:peptidyl-prolyl cis-trans isomerase activity"/>
    <property type="evidence" value="ECO:0007669"/>
    <property type="project" value="UniProtKB-UniRule"/>
</dbReference>
<sequence length="170" mass="18621">MTVQPNKVVSVAYQLEINNLDGEREIVETVSADAPMVLLYGMSGLPEKFEEELAGLSVGDNFSFNLSPEEGYGDIDEEAVVTIPIETFLIDGKLDEEMLQLGNYIPMTDNYGNQLRGCVVGLSEESVQMDFNHPLAGKTMYFVGSIIAIRDAQPEELAHGHVHGDGGHHH</sequence>
<evidence type="ECO:0000256" key="5">
    <source>
        <dbReference type="ARBA" id="ARBA00023110"/>
    </source>
</evidence>
<dbReference type="PANTHER" id="PTHR47861:SF3">
    <property type="entry name" value="FKBP-TYPE PEPTIDYL-PROLYL CIS-TRANS ISOMERASE SLYD"/>
    <property type="match status" value="1"/>
</dbReference>
<keyword evidence="5 9" id="KW-0697">Rotamase</keyword>
<evidence type="ECO:0000256" key="9">
    <source>
        <dbReference type="PROSITE-ProRule" id="PRU00277"/>
    </source>
</evidence>
<comment type="catalytic activity">
    <reaction evidence="1 9 10">
        <text>[protein]-peptidylproline (omega=180) = [protein]-peptidylproline (omega=0)</text>
        <dbReference type="Rhea" id="RHEA:16237"/>
        <dbReference type="Rhea" id="RHEA-COMP:10747"/>
        <dbReference type="Rhea" id="RHEA-COMP:10748"/>
        <dbReference type="ChEBI" id="CHEBI:83833"/>
        <dbReference type="ChEBI" id="CHEBI:83834"/>
        <dbReference type="EC" id="5.2.1.8"/>
    </reaction>
</comment>
<protein>
    <recommendedName>
        <fullName evidence="10">Peptidyl-prolyl cis-trans isomerase</fullName>
        <ecNumber evidence="10">5.2.1.8</ecNumber>
    </recommendedName>
</protein>
<feature type="domain" description="PPIase FKBP-type" evidence="11">
    <location>
        <begin position="6"/>
        <end position="90"/>
    </location>
</feature>
<evidence type="ECO:0000259" key="11">
    <source>
        <dbReference type="PROSITE" id="PS50059"/>
    </source>
</evidence>
<dbReference type="PROSITE" id="PS50059">
    <property type="entry name" value="FKBP_PPIASE"/>
    <property type="match status" value="1"/>
</dbReference>
<gene>
    <name evidence="12" type="ORF">SAMN05421780_10395</name>
</gene>
<proteinExistence type="inferred from homology"/>
<dbReference type="PANTHER" id="PTHR47861">
    <property type="entry name" value="FKBP-TYPE PEPTIDYL-PROLYL CIS-TRANS ISOMERASE SLYD"/>
    <property type="match status" value="1"/>
</dbReference>
<evidence type="ECO:0000256" key="8">
    <source>
        <dbReference type="ARBA" id="ARBA00037071"/>
    </source>
</evidence>
<dbReference type="InterPro" id="IPR046357">
    <property type="entry name" value="PPIase_dom_sf"/>
</dbReference>
<keyword evidence="7 9" id="KW-0413">Isomerase</keyword>
<evidence type="ECO:0000256" key="6">
    <source>
        <dbReference type="ARBA" id="ARBA00023186"/>
    </source>
</evidence>
<evidence type="ECO:0000256" key="2">
    <source>
        <dbReference type="ARBA" id="ARBA00004496"/>
    </source>
</evidence>
<evidence type="ECO:0000256" key="4">
    <source>
        <dbReference type="ARBA" id="ARBA00022490"/>
    </source>
</evidence>
<dbReference type="AlphaFoldDB" id="A0A1I1GVC1"/>